<dbReference type="EMBL" id="FOIA01000033">
    <property type="protein sequence ID" value="SET52386.1"/>
    <property type="molecule type" value="Genomic_DNA"/>
</dbReference>
<sequence length="72" mass="8117">MQILHGWLAEVALEIEWFANLGNAQPRHSYKNALRDFMTFTGIKKNRKNSEKSLAATSSPDAMSWLVVILAV</sequence>
<accession>A0A1I0F4Q9</accession>
<dbReference type="Proteomes" id="UP000199345">
    <property type="component" value="Unassembled WGS sequence"/>
</dbReference>
<reference evidence="2" key="1">
    <citation type="submission" date="2016-10" db="EMBL/GenBank/DDBJ databases">
        <authorList>
            <person name="Varghese N."/>
            <person name="Submissions S."/>
        </authorList>
    </citation>
    <scope>NUCLEOTIDE SEQUENCE [LARGE SCALE GENOMIC DNA]</scope>
    <source>
        <strain evidence="2">Nm71</strain>
    </source>
</reference>
<keyword evidence="2" id="KW-1185">Reference proteome</keyword>
<evidence type="ECO:0000313" key="2">
    <source>
        <dbReference type="Proteomes" id="UP000199345"/>
    </source>
</evidence>
<organism evidence="1 2">
    <name type="scientific">Nitrosomonas marina</name>
    <dbReference type="NCBI Taxonomy" id="917"/>
    <lineage>
        <taxon>Bacteria</taxon>
        <taxon>Pseudomonadati</taxon>
        <taxon>Pseudomonadota</taxon>
        <taxon>Betaproteobacteria</taxon>
        <taxon>Nitrosomonadales</taxon>
        <taxon>Nitrosomonadaceae</taxon>
        <taxon>Nitrosomonas</taxon>
    </lineage>
</organism>
<proteinExistence type="predicted"/>
<gene>
    <name evidence="1" type="ORF">SAMN05216326_1336</name>
</gene>
<dbReference type="RefSeq" id="WP_218142986.1">
    <property type="nucleotide sequence ID" value="NZ_FOIA01000033.1"/>
</dbReference>
<name>A0A1I0F4Q9_9PROT</name>
<evidence type="ECO:0000313" key="1">
    <source>
        <dbReference type="EMBL" id="SET52386.1"/>
    </source>
</evidence>
<protein>
    <submittedName>
        <fullName evidence="1">Uncharacterized protein</fullName>
    </submittedName>
</protein>
<dbReference type="AlphaFoldDB" id="A0A1I0F4Q9"/>